<proteinExistence type="predicted"/>
<organism evidence="1 2">
    <name type="scientific">Streptomyces scopuliridis</name>
    <dbReference type="NCBI Taxonomy" id="452529"/>
    <lineage>
        <taxon>Bacteria</taxon>
        <taxon>Bacillati</taxon>
        <taxon>Actinomycetota</taxon>
        <taxon>Actinomycetes</taxon>
        <taxon>Kitasatosporales</taxon>
        <taxon>Streptomycetaceae</taxon>
        <taxon>Streptomyces</taxon>
    </lineage>
</organism>
<accession>A0ACD4ZN00</accession>
<sequence length="239" mass="26007">MGQTQDRGSEDIVVLAPQAAEAAAFFDSLGLGYQHAFEGRKTSQIQAAERLMSRLDPGARVLDVGCGTGLPTAGQLSEGGMDVTGIDVSEGLLAHARRQVPGARFVRADLFDQELDIGPFDAVVSFYALVDLTADMFIAALERLRDLTVTGGTLLVAVSERRTDDEVRFMDTSYRPALCRREDLGDWARQAGLWVDELNICPEQGAEGQPETGLYLWARRFRDSPPSRSEPGQGAMADR</sequence>
<evidence type="ECO:0000313" key="2">
    <source>
        <dbReference type="Proteomes" id="UP001348369"/>
    </source>
</evidence>
<keyword evidence="2" id="KW-1185">Reference proteome</keyword>
<keyword evidence="1" id="KW-0489">Methyltransferase</keyword>
<gene>
    <name evidence="1" type="ORF">OG835_24020</name>
</gene>
<keyword evidence="1" id="KW-0808">Transferase</keyword>
<dbReference type="EMBL" id="CP109109">
    <property type="protein sequence ID" value="WSB99758.1"/>
    <property type="molecule type" value="Genomic_DNA"/>
</dbReference>
<name>A0ACD4ZN00_9ACTN</name>
<evidence type="ECO:0000313" key="1">
    <source>
        <dbReference type="EMBL" id="WSB99758.1"/>
    </source>
</evidence>
<reference evidence="1" key="1">
    <citation type="submission" date="2022-10" db="EMBL/GenBank/DDBJ databases">
        <title>The complete genomes of actinobacterial strains from the NBC collection.</title>
        <authorList>
            <person name="Joergensen T.S."/>
            <person name="Alvarez Arevalo M."/>
            <person name="Sterndorff E.B."/>
            <person name="Faurdal D."/>
            <person name="Vuksanovic O."/>
            <person name="Mourched A.-S."/>
            <person name="Charusanti P."/>
            <person name="Shaw S."/>
            <person name="Blin K."/>
            <person name="Weber T."/>
        </authorList>
    </citation>
    <scope>NUCLEOTIDE SEQUENCE</scope>
    <source>
        <strain evidence="1">NBC 01771</strain>
    </source>
</reference>
<protein>
    <submittedName>
        <fullName evidence="1">Class I SAM-dependent methyltransferase</fullName>
    </submittedName>
</protein>
<dbReference type="Proteomes" id="UP001348369">
    <property type="component" value="Chromosome"/>
</dbReference>